<dbReference type="Proteomes" id="UP001287286">
    <property type="component" value="Unassembled WGS sequence"/>
</dbReference>
<evidence type="ECO:0000256" key="1">
    <source>
        <dbReference type="SAM" id="MobiDB-lite"/>
    </source>
</evidence>
<evidence type="ECO:0000313" key="3">
    <source>
        <dbReference type="Proteomes" id="UP001287286"/>
    </source>
</evidence>
<sequence length="413" mass="46010">MVLFVPSPNQDHAAGTMEFIVTTPDAFDAAPTRPNTSSSPSPPKSKQWVPIVRNLLTKKLPQTEQDWDRMLRTQADVNRMLHRLVLSHLSPAERAALSWRILFTECGKHLELLSRDEGEVGLRELFRLAIIGLAVVAMEDRRRDETYEFLRQCLQPYCQSGQHLGDEGLRKTVKAYIVDRKYTLYRPKKQLQSGCLSVINLVYLLLGGEFSGRSRRTIRDIFLPDKTLVDQAWPESSFPKVSSQEYSQIAFSSSRGAPDMFLILGHVALGLKQTAISVTLTDAIISRPAQKATGLYSFGLPAASKKYFSVAVMEKAPEIQGWASKYGRTLEDILNSPAAAFRSEIGTATWPTLGGALVLPLTNEAVDIKLLNCSTGAARREVWHPNHMMCLEHEGLAAMNGSIHYIYVPINLA</sequence>
<proteinExistence type="predicted"/>
<keyword evidence="3" id="KW-1185">Reference proteome</keyword>
<name>A0ABR0BDN3_PURLI</name>
<comment type="caution">
    <text evidence="2">The sequence shown here is derived from an EMBL/GenBank/DDBJ whole genome shotgun (WGS) entry which is preliminary data.</text>
</comment>
<evidence type="ECO:0000313" key="2">
    <source>
        <dbReference type="EMBL" id="KAK4070009.1"/>
    </source>
</evidence>
<dbReference type="EMBL" id="JAWRVI010000252">
    <property type="protein sequence ID" value="KAK4070009.1"/>
    <property type="molecule type" value="Genomic_DNA"/>
</dbReference>
<protein>
    <submittedName>
        <fullName evidence="2">Uncharacterized protein</fullName>
    </submittedName>
</protein>
<accession>A0ABR0BDN3</accession>
<gene>
    <name evidence="2" type="ORF">Purlil1_13593</name>
</gene>
<reference evidence="2 3" key="1">
    <citation type="journal article" date="2024" name="Microbiol. Resour. Announc.">
        <title>Genome annotations for the ascomycete fungi Trichoderma harzianum, Trichoderma aggressivum, and Purpureocillium lilacinum.</title>
        <authorList>
            <person name="Beijen E.P.W."/>
            <person name="Ohm R.A."/>
        </authorList>
    </citation>
    <scope>NUCLEOTIDE SEQUENCE [LARGE SCALE GENOMIC DNA]</scope>
    <source>
        <strain evidence="2 3">CBS 150709</strain>
    </source>
</reference>
<organism evidence="2 3">
    <name type="scientific">Purpureocillium lilacinum</name>
    <name type="common">Paecilomyces lilacinus</name>
    <dbReference type="NCBI Taxonomy" id="33203"/>
    <lineage>
        <taxon>Eukaryota</taxon>
        <taxon>Fungi</taxon>
        <taxon>Dikarya</taxon>
        <taxon>Ascomycota</taxon>
        <taxon>Pezizomycotina</taxon>
        <taxon>Sordariomycetes</taxon>
        <taxon>Hypocreomycetidae</taxon>
        <taxon>Hypocreales</taxon>
        <taxon>Ophiocordycipitaceae</taxon>
        <taxon>Purpureocillium</taxon>
    </lineage>
</organism>
<feature type="region of interest" description="Disordered" evidence="1">
    <location>
        <begin position="27"/>
        <end position="47"/>
    </location>
</feature>